<accession>A0AAN0VHV9</accession>
<dbReference type="KEGG" id="ptp:RCA23_c08980"/>
<evidence type="ECO:0008006" key="3">
    <source>
        <dbReference type="Google" id="ProtNLM"/>
    </source>
</evidence>
<proteinExistence type="predicted"/>
<name>A0AAN0VHV9_9RHOB</name>
<organism evidence="1 2">
    <name type="scientific">Planktomarina temperata RCA23</name>
    <dbReference type="NCBI Taxonomy" id="666509"/>
    <lineage>
        <taxon>Bacteria</taxon>
        <taxon>Pseudomonadati</taxon>
        <taxon>Pseudomonadota</taxon>
        <taxon>Alphaproteobacteria</taxon>
        <taxon>Rhodobacterales</taxon>
        <taxon>Paracoccaceae</taxon>
        <taxon>Planktomarina</taxon>
    </lineage>
</organism>
<dbReference type="AlphaFoldDB" id="A0AAN0VHV9"/>
<dbReference type="Gene3D" id="3.90.550.10">
    <property type="entry name" value="Spore Coat Polysaccharide Biosynthesis Protein SpsA, Chain A"/>
    <property type="match status" value="1"/>
</dbReference>
<evidence type="ECO:0000313" key="2">
    <source>
        <dbReference type="Proteomes" id="UP000028680"/>
    </source>
</evidence>
<reference evidence="1 2" key="1">
    <citation type="journal article" date="2014" name="ISME J.">
        <title>Adaptation of an abundant Roseobacter RCA organism to pelagic systems revealed by genomic and transcriptomic analyses.</title>
        <authorList>
            <person name="Voget S."/>
            <person name="Wemheuer B."/>
            <person name="Brinkhoff T."/>
            <person name="Vollmers J."/>
            <person name="Dietrich S."/>
            <person name="Giebel H.A."/>
            <person name="Beardsley C."/>
            <person name="Sardemann C."/>
            <person name="Bakenhus I."/>
            <person name="Billerbeck S."/>
            <person name="Daniel R."/>
            <person name="Simon M."/>
        </authorList>
    </citation>
    <scope>NUCLEOTIDE SEQUENCE [LARGE SCALE GENOMIC DNA]</scope>
    <source>
        <strain evidence="1 2">RCA23</strain>
    </source>
</reference>
<dbReference type="SUPFAM" id="SSF53448">
    <property type="entry name" value="Nucleotide-diphospho-sugar transferases"/>
    <property type="match status" value="1"/>
</dbReference>
<protein>
    <recommendedName>
        <fullName evidence="3">Glycosyl transferase</fullName>
    </recommendedName>
</protein>
<dbReference type="EMBL" id="CP003984">
    <property type="protein sequence ID" value="AII86454.1"/>
    <property type="molecule type" value="Genomic_DNA"/>
</dbReference>
<dbReference type="Proteomes" id="UP000028680">
    <property type="component" value="Chromosome"/>
</dbReference>
<evidence type="ECO:0000313" key="1">
    <source>
        <dbReference type="EMBL" id="AII86454.1"/>
    </source>
</evidence>
<sequence>MDNIMDEDMRPSPPKAWQCVLICWGTKYGAADVNRLVKRVADQNSSVARFVLVSDRPHEGLDPRVEHAALPEVYLKPEFMTGGCQAKLGMFKSGVLKPDMPAIYIDLDTVILGPIEQAFQFRKDDRSIVMFQSAVLPFSGLARMIYRLTKGKRYARGNSSFIVFHPKHCSRISDEFLKTYDAGKFLKFRPTIADERFISWVAQEHMIALPNHFAVKFPTEFMMHHWLLTYAKSCLPWVRKRRDKLTVVTLCDVGNKPENLMKLELGAHISDPKGRVLVWTDFALGSMRQKLIAYYSDKTEADAG</sequence>
<gene>
    <name evidence="1" type="ORF">RCA23_c08980</name>
</gene>
<keyword evidence="2" id="KW-1185">Reference proteome</keyword>
<dbReference type="InterPro" id="IPR029044">
    <property type="entry name" value="Nucleotide-diphossugar_trans"/>
</dbReference>